<evidence type="ECO:0000313" key="2">
    <source>
        <dbReference type="EMBL" id="KAA5524160.1"/>
    </source>
</evidence>
<organism evidence="2 3">
    <name type="scientific">Haemophilus seminalis</name>
    <dbReference type="NCBI Taxonomy" id="2582921"/>
    <lineage>
        <taxon>Bacteria</taxon>
        <taxon>Pseudomonadati</taxon>
        <taxon>Pseudomonadota</taxon>
        <taxon>Gammaproteobacteria</taxon>
        <taxon>Pasteurellales</taxon>
        <taxon>Pasteurellaceae</taxon>
        <taxon>Haemophilus</taxon>
    </lineage>
</organism>
<dbReference type="Gene3D" id="3.90.550.10">
    <property type="entry name" value="Spore Coat Polysaccharide Biosynthesis Protein SpsA, Chain A"/>
    <property type="match status" value="1"/>
</dbReference>
<dbReference type="PANTHER" id="PTHR22916:SF3">
    <property type="entry name" value="UDP-GLCNAC:BETAGAL BETA-1,3-N-ACETYLGLUCOSAMINYLTRANSFERASE-LIKE PROTEIN 1"/>
    <property type="match status" value="1"/>
</dbReference>
<dbReference type="InterPro" id="IPR029044">
    <property type="entry name" value="Nucleotide-diphossugar_trans"/>
</dbReference>
<gene>
    <name evidence="2" type="ORF">F2S80_01530</name>
</gene>
<accession>A0ABQ6SP50</accession>
<dbReference type="EMBL" id="VXDF01000001">
    <property type="protein sequence ID" value="KAA5524160.1"/>
    <property type="molecule type" value="Genomic_DNA"/>
</dbReference>
<name>A0ABQ6SP50_9PAST</name>
<proteinExistence type="predicted"/>
<dbReference type="Pfam" id="PF00535">
    <property type="entry name" value="Glycos_transf_2"/>
    <property type="match status" value="1"/>
</dbReference>
<dbReference type="InterPro" id="IPR001173">
    <property type="entry name" value="Glyco_trans_2-like"/>
</dbReference>
<reference evidence="2 3" key="1">
    <citation type="submission" date="2019-09" db="EMBL/GenBank/DDBJ databases">
        <title>Haemophilus seminale sp. nov., isolated from human semen.</title>
        <authorList>
            <person name="Zheng M."/>
        </authorList>
    </citation>
    <scope>NUCLEOTIDE SEQUENCE [LARGE SCALE GENOMIC DNA]</scope>
    <source>
        <strain evidence="2 3">SZY H2</strain>
    </source>
</reference>
<sequence>MKFSIIIPVYNISNYISECVNSVLKQSFKDYEIILVNDGSIDDSFNICLNYSKKYKNVRLINQQNGGLSSARNAGINQAEGDYLLFLDGDDFWKDGEFLENLNCIIETNSPDTIIFSYSYYYSKDRIKEYQFDLLEISSSSNNFSDNLYSLIDNGIWYPSAWNKCIRRNIVTINNISFPLNMTSEDVQWCFELSRYIKSYYVYNEPVYMYRQGREGSITHTIKIKHLEDLFMNIDKILSESRNNKLRDADYLYLSHYYLEVIPYITPFLGNVKVKRLLSKYKWLSEYSNQTKNKKKRLIYFCLKYMGFRISSVFLNILVKLYRAK</sequence>
<dbReference type="PANTHER" id="PTHR22916">
    <property type="entry name" value="GLYCOSYLTRANSFERASE"/>
    <property type="match status" value="1"/>
</dbReference>
<evidence type="ECO:0000313" key="3">
    <source>
        <dbReference type="Proteomes" id="UP000324828"/>
    </source>
</evidence>
<protein>
    <submittedName>
        <fullName evidence="2">Glycosyltransferase family 2 protein</fullName>
    </submittedName>
</protein>
<dbReference type="SUPFAM" id="SSF53448">
    <property type="entry name" value="Nucleotide-diphospho-sugar transferases"/>
    <property type="match status" value="1"/>
</dbReference>
<evidence type="ECO:0000259" key="1">
    <source>
        <dbReference type="Pfam" id="PF00535"/>
    </source>
</evidence>
<keyword evidence="3" id="KW-1185">Reference proteome</keyword>
<dbReference type="CDD" id="cd00761">
    <property type="entry name" value="Glyco_tranf_GTA_type"/>
    <property type="match status" value="1"/>
</dbReference>
<feature type="domain" description="Glycosyltransferase 2-like" evidence="1">
    <location>
        <begin position="4"/>
        <end position="147"/>
    </location>
</feature>
<comment type="caution">
    <text evidence="2">The sequence shown here is derived from an EMBL/GenBank/DDBJ whole genome shotgun (WGS) entry which is preliminary data.</text>
</comment>
<dbReference type="Proteomes" id="UP000324828">
    <property type="component" value="Unassembled WGS sequence"/>
</dbReference>